<feature type="non-terminal residue" evidence="1">
    <location>
        <position position="1"/>
    </location>
</feature>
<dbReference type="EMBL" id="CAJVPU010044224">
    <property type="protein sequence ID" value="CAG8747242.1"/>
    <property type="molecule type" value="Genomic_DNA"/>
</dbReference>
<evidence type="ECO:0000313" key="2">
    <source>
        <dbReference type="Proteomes" id="UP000789702"/>
    </source>
</evidence>
<gene>
    <name evidence="1" type="ORF">DHETER_LOCUS14420</name>
</gene>
<dbReference type="Proteomes" id="UP000789702">
    <property type="component" value="Unassembled WGS sequence"/>
</dbReference>
<reference evidence="1" key="1">
    <citation type="submission" date="2021-06" db="EMBL/GenBank/DDBJ databases">
        <authorList>
            <person name="Kallberg Y."/>
            <person name="Tangrot J."/>
            <person name="Rosling A."/>
        </authorList>
    </citation>
    <scope>NUCLEOTIDE SEQUENCE</scope>
    <source>
        <strain evidence="1">IL203A</strain>
    </source>
</reference>
<sequence length="311" mass="34891">EGIFTQFKQETGRSYGSFEYIGDPNSKLLIITLGSGSLYLQKAIKKSSKVSVMKIRIYRPWSENQIFANIPKKIQKVAVLEQVVARTTKWTPLYLDIVSAFQNQTLWSGKAPAIISGKYGTVKKESIDDDVVSLFESLGSGELRQNFVVGNDDSTSRQLNGVNGHSNDIIELPNIEKPYIKMLEEVFKDRLYIANFGHSDVVKSTPEFAFGVLIAKLQKRAQFSDLVARAVKDTSISIPEPLLKALSQWLLYQDNTDKSRKFGDEAIEYLAQTHDTQMILSEIYNQKDQFTKPAQWIIGSDALTYDIGGSG</sequence>
<feature type="non-terminal residue" evidence="1">
    <location>
        <position position="311"/>
    </location>
</feature>
<evidence type="ECO:0000313" key="1">
    <source>
        <dbReference type="EMBL" id="CAG8747242.1"/>
    </source>
</evidence>
<proteinExistence type="predicted"/>
<name>A0ACA9QDU1_9GLOM</name>
<organism evidence="1 2">
    <name type="scientific">Dentiscutata heterogama</name>
    <dbReference type="NCBI Taxonomy" id="1316150"/>
    <lineage>
        <taxon>Eukaryota</taxon>
        <taxon>Fungi</taxon>
        <taxon>Fungi incertae sedis</taxon>
        <taxon>Mucoromycota</taxon>
        <taxon>Glomeromycotina</taxon>
        <taxon>Glomeromycetes</taxon>
        <taxon>Diversisporales</taxon>
        <taxon>Gigasporaceae</taxon>
        <taxon>Dentiscutata</taxon>
    </lineage>
</organism>
<comment type="caution">
    <text evidence="1">The sequence shown here is derived from an EMBL/GenBank/DDBJ whole genome shotgun (WGS) entry which is preliminary data.</text>
</comment>
<keyword evidence="2" id="KW-1185">Reference proteome</keyword>
<protein>
    <submittedName>
        <fullName evidence="1">12765_t:CDS:1</fullName>
    </submittedName>
</protein>
<accession>A0ACA9QDU1</accession>